<evidence type="ECO:0000256" key="1">
    <source>
        <dbReference type="SAM" id="MobiDB-lite"/>
    </source>
</evidence>
<organism evidence="2 3">
    <name type="scientific">Puccinia coronata f. sp. avenae</name>
    <dbReference type="NCBI Taxonomy" id="200324"/>
    <lineage>
        <taxon>Eukaryota</taxon>
        <taxon>Fungi</taxon>
        <taxon>Dikarya</taxon>
        <taxon>Basidiomycota</taxon>
        <taxon>Pucciniomycotina</taxon>
        <taxon>Pucciniomycetes</taxon>
        <taxon>Pucciniales</taxon>
        <taxon>Pucciniaceae</taxon>
        <taxon>Puccinia</taxon>
    </lineage>
</organism>
<keyword evidence="3" id="KW-1185">Reference proteome</keyword>
<reference evidence="2 3" key="1">
    <citation type="submission" date="2017-11" db="EMBL/GenBank/DDBJ databases">
        <title>De novo assembly and phasing of dikaryotic genomes from two isolates of Puccinia coronata f. sp. avenae, the causal agent of oat crown rust.</title>
        <authorList>
            <person name="Miller M.E."/>
            <person name="Zhang Y."/>
            <person name="Omidvar V."/>
            <person name="Sperschneider J."/>
            <person name="Schwessinger B."/>
            <person name="Raley C."/>
            <person name="Palmer J.M."/>
            <person name="Garnica D."/>
            <person name="Upadhyaya N."/>
            <person name="Rathjen J."/>
            <person name="Taylor J.M."/>
            <person name="Park R.F."/>
            <person name="Dodds P.N."/>
            <person name="Hirsch C.D."/>
            <person name="Kianian S.F."/>
            <person name="Figueroa M."/>
        </authorList>
    </citation>
    <scope>NUCLEOTIDE SEQUENCE [LARGE SCALE GENOMIC DNA]</scope>
    <source>
        <strain evidence="2">12NC29</strain>
    </source>
</reference>
<sequence length="179" mass="19900">MSVYLPTFSTLDIAICFNSQLSPSSIEASMTQNSTQADCSSTGQSSTENGLQTPHKERDVTDETPGIALSPLRYQKNAILKMWNLDLSLQLNDIALDGDLVTRALEMTPDFPTPKKLPSPLPPKKACPRFYENRSLPPLPPNALLRRRVAMIRAKPKDPLPTDIKVIDFARKPISRRAK</sequence>
<dbReference type="AlphaFoldDB" id="A0A2N5U399"/>
<evidence type="ECO:0000313" key="3">
    <source>
        <dbReference type="Proteomes" id="UP000235388"/>
    </source>
</evidence>
<accession>A0A2N5U399</accession>
<dbReference type="EMBL" id="PGCJ01000328">
    <property type="protein sequence ID" value="PLW32210.1"/>
    <property type="molecule type" value="Genomic_DNA"/>
</dbReference>
<feature type="compositionally biased region" description="Polar residues" evidence="1">
    <location>
        <begin position="28"/>
        <end position="52"/>
    </location>
</feature>
<dbReference type="OrthoDB" id="2509712at2759"/>
<evidence type="ECO:0000313" key="2">
    <source>
        <dbReference type="EMBL" id="PLW32210.1"/>
    </source>
</evidence>
<name>A0A2N5U399_9BASI</name>
<feature type="region of interest" description="Disordered" evidence="1">
    <location>
        <begin position="28"/>
        <end position="64"/>
    </location>
</feature>
<gene>
    <name evidence="2" type="ORF">PCANC_18914</name>
</gene>
<proteinExistence type="predicted"/>
<protein>
    <submittedName>
        <fullName evidence="2">Uncharacterized protein</fullName>
    </submittedName>
</protein>
<dbReference type="Proteomes" id="UP000235388">
    <property type="component" value="Unassembled WGS sequence"/>
</dbReference>
<comment type="caution">
    <text evidence="2">The sequence shown here is derived from an EMBL/GenBank/DDBJ whole genome shotgun (WGS) entry which is preliminary data.</text>
</comment>